<keyword evidence="7 14" id="KW-1133">Transmembrane helix</keyword>
<dbReference type="CDD" id="cd11072">
    <property type="entry name" value="CYP71-like"/>
    <property type="match status" value="1"/>
</dbReference>
<dbReference type="SUPFAM" id="SSF48264">
    <property type="entry name" value="Cytochrome P450"/>
    <property type="match status" value="1"/>
</dbReference>
<dbReference type="GO" id="GO:0016705">
    <property type="term" value="F:oxidoreductase activity, acting on paired donors, with incorporation or reduction of molecular oxygen"/>
    <property type="evidence" value="ECO:0007669"/>
    <property type="project" value="InterPro"/>
</dbReference>
<evidence type="ECO:0000256" key="9">
    <source>
        <dbReference type="ARBA" id="ARBA00023004"/>
    </source>
</evidence>
<evidence type="ECO:0000256" key="5">
    <source>
        <dbReference type="ARBA" id="ARBA00022723"/>
    </source>
</evidence>
<keyword evidence="11 14" id="KW-0472">Membrane</keyword>
<proteinExistence type="inferred from homology"/>
<comment type="similarity">
    <text evidence="2 13">Belongs to the cytochrome P450 family.</text>
</comment>
<dbReference type="InterPro" id="IPR002401">
    <property type="entry name" value="Cyt_P450_E_grp-I"/>
</dbReference>
<feature type="binding site" description="axial binding residue" evidence="12">
    <location>
        <position position="456"/>
    </location>
    <ligand>
        <name>heme</name>
        <dbReference type="ChEBI" id="CHEBI:30413"/>
    </ligand>
    <ligandPart>
        <name>Fe</name>
        <dbReference type="ChEBI" id="CHEBI:18248"/>
    </ligandPart>
</feature>
<dbReference type="InterPro" id="IPR036396">
    <property type="entry name" value="Cyt_P450_sf"/>
</dbReference>
<keyword evidence="6" id="KW-0735">Signal-anchor</keyword>
<dbReference type="EMBL" id="JACGWJ010000007">
    <property type="protein sequence ID" value="KAL0407833.1"/>
    <property type="molecule type" value="Genomic_DNA"/>
</dbReference>
<keyword evidence="5 12" id="KW-0479">Metal-binding</keyword>
<evidence type="ECO:0000256" key="11">
    <source>
        <dbReference type="ARBA" id="ARBA00023136"/>
    </source>
</evidence>
<dbReference type="PROSITE" id="PS00086">
    <property type="entry name" value="CYTOCHROME_P450"/>
    <property type="match status" value="1"/>
</dbReference>
<dbReference type="InterPro" id="IPR001128">
    <property type="entry name" value="Cyt_P450"/>
</dbReference>
<sequence length="518" mass="58453">MDSGLALNLTTLALIVPIIFLLIKKWKKSKPLSVQLPPGPKKLPIIGDLHLVSTLAFRSFRDLAKQYGPIMHLKLGEVPTIVISSPEIAKEVLREHDPHFADRPQAIGIEIMWYNYINIAFSPYGGYWRQMRKICITELLSAKNVRSFSSIRNDEVSRVIESIRLSSGELVNLTDKIFSLTSSITCRATFGKVCKDSDALIKLLKEGIQMTGGFEIADLFPSSKIINALSWSKLRLLAMRRKLDVILDDVINEHKENLAKMREKMETEKKESSARRGNGELGNEDLVDVLLRIKDSGELEFPIGNDNIKAVIYDMFSAGTDTSSTAIDWTMAELMRNPGVMAKAQAEVRQVFKGSKIIQETDLQKLKYLKLVIRESLRLHPPVPLLPRASREERQISGYTIPAKVKVLVNNWAMQRDPEYWTNPETFEPERFENQPLDFLGADFQFLPFGTGRRMCPGMTFALANVELPLAQLLYSFNWKLPNAVRAEDLDMIESPGITATRKAALFVVATPYESLLA</sequence>
<dbReference type="Gene3D" id="1.10.630.10">
    <property type="entry name" value="Cytochrome P450"/>
    <property type="match status" value="1"/>
</dbReference>
<evidence type="ECO:0000313" key="15">
    <source>
        <dbReference type="EMBL" id="KAL0407833.1"/>
    </source>
</evidence>
<dbReference type="FunFam" id="1.10.630.10:FF:000043">
    <property type="entry name" value="Cytochrome P450 99A2"/>
    <property type="match status" value="1"/>
</dbReference>
<evidence type="ECO:0000256" key="13">
    <source>
        <dbReference type="RuleBase" id="RU000461"/>
    </source>
</evidence>
<dbReference type="GO" id="GO:0004497">
    <property type="term" value="F:monooxygenase activity"/>
    <property type="evidence" value="ECO:0007669"/>
    <property type="project" value="UniProtKB-KW"/>
</dbReference>
<gene>
    <name evidence="15" type="ORF">Sradi_1717700</name>
</gene>
<keyword evidence="8 13" id="KW-0560">Oxidoreductase</keyword>
<evidence type="ECO:0000256" key="1">
    <source>
        <dbReference type="ARBA" id="ARBA00004606"/>
    </source>
</evidence>
<keyword evidence="9 12" id="KW-0408">Iron</keyword>
<dbReference type="PANTHER" id="PTHR47953">
    <property type="entry name" value="OS08G0105600 PROTEIN"/>
    <property type="match status" value="1"/>
</dbReference>
<evidence type="ECO:0000256" key="7">
    <source>
        <dbReference type="ARBA" id="ARBA00022989"/>
    </source>
</evidence>
<accession>A0AAW2TS93</accession>
<dbReference type="GO" id="GO:0005506">
    <property type="term" value="F:iron ion binding"/>
    <property type="evidence" value="ECO:0007669"/>
    <property type="project" value="InterPro"/>
</dbReference>
<dbReference type="GO" id="GO:0020037">
    <property type="term" value="F:heme binding"/>
    <property type="evidence" value="ECO:0007669"/>
    <property type="project" value="InterPro"/>
</dbReference>
<reference evidence="15" key="2">
    <citation type="journal article" date="2024" name="Plant">
        <title>Genomic evolution and insights into agronomic trait innovations of Sesamum species.</title>
        <authorList>
            <person name="Miao H."/>
            <person name="Wang L."/>
            <person name="Qu L."/>
            <person name="Liu H."/>
            <person name="Sun Y."/>
            <person name="Le M."/>
            <person name="Wang Q."/>
            <person name="Wei S."/>
            <person name="Zheng Y."/>
            <person name="Lin W."/>
            <person name="Duan Y."/>
            <person name="Cao H."/>
            <person name="Xiong S."/>
            <person name="Wang X."/>
            <person name="Wei L."/>
            <person name="Li C."/>
            <person name="Ma Q."/>
            <person name="Ju M."/>
            <person name="Zhao R."/>
            <person name="Li G."/>
            <person name="Mu C."/>
            <person name="Tian Q."/>
            <person name="Mei H."/>
            <person name="Zhang T."/>
            <person name="Gao T."/>
            <person name="Zhang H."/>
        </authorList>
    </citation>
    <scope>NUCLEOTIDE SEQUENCE</scope>
    <source>
        <strain evidence="15">G02</strain>
    </source>
</reference>
<evidence type="ECO:0000256" key="14">
    <source>
        <dbReference type="SAM" id="Phobius"/>
    </source>
</evidence>
<evidence type="ECO:0000256" key="3">
    <source>
        <dbReference type="ARBA" id="ARBA00022617"/>
    </source>
</evidence>
<name>A0AAW2TS93_SESRA</name>
<comment type="cofactor">
    <cofactor evidence="12">
        <name>heme</name>
        <dbReference type="ChEBI" id="CHEBI:30413"/>
    </cofactor>
</comment>
<comment type="subcellular location">
    <subcellularLocation>
        <location evidence="1">Membrane</location>
        <topology evidence="1">Single-pass type II membrane protein</topology>
    </subcellularLocation>
</comment>
<keyword evidence="3 12" id="KW-0349">Heme</keyword>
<evidence type="ECO:0000256" key="2">
    <source>
        <dbReference type="ARBA" id="ARBA00010617"/>
    </source>
</evidence>
<evidence type="ECO:0000256" key="10">
    <source>
        <dbReference type="ARBA" id="ARBA00023033"/>
    </source>
</evidence>
<dbReference type="PRINTS" id="PR00385">
    <property type="entry name" value="P450"/>
</dbReference>
<comment type="caution">
    <text evidence="15">The sequence shown here is derived from an EMBL/GenBank/DDBJ whole genome shotgun (WGS) entry which is preliminary data.</text>
</comment>
<evidence type="ECO:0000256" key="4">
    <source>
        <dbReference type="ARBA" id="ARBA00022692"/>
    </source>
</evidence>
<feature type="transmembrane region" description="Helical" evidence="14">
    <location>
        <begin position="6"/>
        <end position="23"/>
    </location>
</feature>
<dbReference type="Pfam" id="PF00067">
    <property type="entry name" value="p450"/>
    <property type="match status" value="1"/>
</dbReference>
<dbReference type="InterPro" id="IPR017972">
    <property type="entry name" value="Cyt_P450_CS"/>
</dbReference>
<keyword evidence="10 13" id="KW-0503">Monooxygenase</keyword>
<evidence type="ECO:0000256" key="6">
    <source>
        <dbReference type="ARBA" id="ARBA00022968"/>
    </source>
</evidence>
<evidence type="ECO:0000256" key="12">
    <source>
        <dbReference type="PIRSR" id="PIRSR602401-1"/>
    </source>
</evidence>
<dbReference type="PRINTS" id="PR00463">
    <property type="entry name" value="EP450I"/>
</dbReference>
<dbReference type="InterPro" id="IPR052306">
    <property type="entry name" value="CYP450_71D"/>
</dbReference>
<keyword evidence="4 14" id="KW-0812">Transmembrane</keyword>
<organism evidence="15">
    <name type="scientific">Sesamum radiatum</name>
    <name type="common">Black benniseed</name>
    <dbReference type="NCBI Taxonomy" id="300843"/>
    <lineage>
        <taxon>Eukaryota</taxon>
        <taxon>Viridiplantae</taxon>
        <taxon>Streptophyta</taxon>
        <taxon>Embryophyta</taxon>
        <taxon>Tracheophyta</taxon>
        <taxon>Spermatophyta</taxon>
        <taxon>Magnoliopsida</taxon>
        <taxon>eudicotyledons</taxon>
        <taxon>Gunneridae</taxon>
        <taxon>Pentapetalae</taxon>
        <taxon>asterids</taxon>
        <taxon>lamiids</taxon>
        <taxon>Lamiales</taxon>
        <taxon>Pedaliaceae</taxon>
        <taxon>Sesamum</taxon>
    </lineage>
</organism>
<dbReference type="AlphaFoldDB" id="A0AAW2TS93"/>
<reference evidence="15" key="1">
    <citation type="submission" date="2020-06" db="EMBL/GenBank/DDBJ databases">
        <authorList>
            <person name="Li T."/>
            <person name="Hu X."/>
            <person name="Zhang T."/>
            <person name="Song X."/>
            <person name="Zhang H."/>
            <person name="Dai N."/>
            <person name="Sheng W."/>
            <person name="Hou X."/>
            <person name="Wei L."/>
        </authorList>
    </citation>
    <scope>NUCLEOTIDE SEQUENCE</scope>
    <source>
        <strain evidence="15">G02</strain>
        <tissue evidence="15">Leaf</tissue>
    </source>
</reference>
<evidence type="ECO:0000256" key="8">
    <source>
        <dbReference type="ARBA" id="ARBA00023002"/>
    </source>
</evidence>
<dbReference type="PANTHER" id="PTHR47953:SF16">
    <property type="entry name" value="CYTOCHROME P450 71D8"/>
    <property type="match status" value="1"/>
</dbReference>
<protein>
    <submittedName>
        <fullName evidence="15">Premnaspirodiene oxygenase</fullName>
    </submittedName>
</protein>
<dbReference type="GO" id="GO:0016020">
    <property type="term" value="C:membrane"/>
    <property type="evidence" value="ECO:0007669"/>
    <property type="project" value="UniProtKB-SubCell"/>
</dbReference>